<dbReference type="InterPro" id="IPR021348">
    <property type="entry name" value="DUF2963"/>
</dbReference>
<dbReference type="AlphaFoldDB" id="A0A559KJ29"/>
<evidence type="ECO:0000313" key="4">
    <source>
        <dbReference type="Proteomes" id="UP000320078"/>
    </source>
</evidence>
<keyword evidence="4" id="KW-1185">Reference proteome</keyword>
<sequence>MRINVFAVCCSCFVFFFTLFFLVFFSYSRFSEFIKAADSFDLSKKQNRILQLQEQEQEKEKEIAKLNENIQFLNHERASNLLHQQELEQKVLHEETKNEFASKLSEEQIEALKAKEQEALAKIAVLQKEKEEIEDKNKKLALKDINNLGALQSKKIEIERLEKEKDQITKDKNDCFEEFRKKALELARLKKEKEQLEEAKEQIEKEKIQVEREKNQAEKEKLLAFNDKKIIALALEQEKKYPKEYHLNRFLHVPHLDLKFDFENLKLLNLDVVEEFYSYGFKKVSKRIESDPITKRKIKVSVYRNDDNHTLKEIEFYDLFNGDLVYDVYFEDDGKTVLSAVNTEDLKANKRGSVRYGVVSCQGAVKFMEKRALEEKALKNDVAHITLYDLDGKRKQWTCSYYRPDNETMFYRYKVLVYFKDGQSIDYVDYYDLNYKEAILRKKTFYKSDGKTVDFEDNLATLVPLTMNRTYYCDDGTVLETLPCSVASLKPRVVSQYDLNTRKVISETYYQLHDMLPWYIKNYDSQGKYLDTVLCNKDGTPSSTKYYDQNFVPPKLS</sequence>
<protein>
    <recommendedName>
        <fullName evidence="2">DUF2963 domain-containing protein</fullName>
    </recommendedName>
</protein>
<dbReference type="Pfam" id="PF11178">
    <property type="entry name" value="DUF2963"/>
    <property type="match status" value="1"/>
</dbReference>
<feature type="domain" description="DUF2963" evidence="2">
    <location>
        <begin position="493"/>
        <end position="529"/>
    </location>
</feature>
<gene>
    <name evidence="3" type="ORF">MDPP_00363</name>
</gene>
<organism evidence="3 4">
    <name type="scientific">Candidatus Phytoplasma pini</name>
    <dbReference type="NCBI Taxonomy" id="267362"/>
    <lineage>
        <taxon>Bacteria</taxon>
        <taxon>Bacillati</taxon>
        <taxon>Mycoplasmatota</taxon>
        <taxon>Mollicutes</taxon>
        <taxon>Acholeplasmatales</taxon>
        <taxon>Acholeplasmataceae</taxon>
        <taxon>Candidatus Phytoplasma</taxon>
    </lineage>
</organism>
<name>A0A559KJ29_9MOLU</name>
<dbReference type="EMBL" id="VIAE01000013">
    <property type="protein sequence ID" value="TVY12098.1"/>
    <property type="molecule type" value="Genomic_DNA"/>
</dbReference>
<evidence type="ECO:0000313" key="3">
    <source>
        <dbReference type="EMBL" id="TVY12098.1"/>
    </source>
</evidence>
<dbReference type="RefSeq" id="WP_144658553.1">
    <property type="nucleotide sequence ID" value="NZ_VIAE01000013.1"/>
</dbReference>
<proteinExistence type="predicted"/>
<dbReference type="Proteomes" id="UP000320078">
    <property type="component" value="Unassembled WGS sequence"/>
</dbReference>
<comment type="caution">
    <text evidence="3">The sequence shown here is derived from an EMBL/GenBank/DDBJ whole genome shotgun (WGS) entry which is preliminary data.</text>
</comment>
<feature type="coiled-coil region" evidence="1">
    <location>
        <begin position="102"/>
        <end position="223"/>
    </location>
</feature>
<reference evidence="3 4" key="1">
    <citation type="submission" date="2019-06" db="EMBL/GenBank/DDBJ databases">
        <title>Draft Genome Sequence of Candidatus Phytoplasma pini-Related Strain MDPP: A Resource for Comparative Genomics of Gymnosperm-infecting Phytoplasmas.</title>
        <authorList>
            <person name="Cai W."/>
            <person name="Costanzo S."/>
            <person name="Shao J."/>
            <person name="Zhao Y."/>
            <person name="Davis R."/>
        </authorList>
    </citation>
    <scope>NUCLEOTIDE SEQUENCE [LARGE SCALE GENOMIC DNA]</scope>
    <source>
        <strain evidence="3 4">MDPP</strain>
    </source>
</reference>
<keyword evidence="1" id="KW-0175">Coiled coil</keyword>
<evidence type="ECO:0000256" key="1">
    <source>
        <dbReference type="SAM" id="Coils"/>
    </source>
</evidence>
<accession>A0A559KJ29</accession>
<feature type="coiled-coil region" evidence="1">
    <location>
        <begin position="42"/>
        <end position="76"/>
    </location>
</feature>
<evidence type="ECO:0000259" key="2">
    <source>
        <dbReference type="Pfam" id="PF11178"/>
    </source>
</evidence>